<comment type="caution">
    <text evidence="1">The sequence shown here is derived from an EMBL/GenBank/DDBJ whole genome shotgun (WGS) entry which is preliminary data.</text>
</comment>
<gene>
    <name evidence="1" type="ORF">GNP35_07355</name>
</gene>
<evidence type="ECO:0000313" key="2">
    <source>
        <dbReference type="Proteomes" id="UP000439994"/>
    </source>
</evidence>
<sequence>MPISRKRDESWDNFLKSVNDDAIVAILPEGRMRRHDGNDKHGNPMTVRTGVADIIEELDDGKVLFIYSGGMHHVQIPGQTLPKLFKKIKVNMEMVDINDYKDILHHPEKKTRKAQIVKDIQKRLEDFTPFCKRQPYNKNDE</sequence>
<accession>A0A6N8FBD6</accession>
<name>A0A6N8FBD6_9GAMM</name>
<evidence type="ECO:0008006" key="3">
    <source>
        <dbReference type="Google" id="ProtNLM"/>
    </source>
</evidence>
<reference evidence="1 2" key="1">
    <citation type="submission" date="2019-11" db="EMBL/GenBank/DDBJ databases">
        <title>P. haliotis isolates from Z. marina roots.</title>
        <authorList>
            <person name="Cohen M."/>
            <person name="Jospin G."/>
            <person name="Eisen J.A."/>
            <person name="Coil D.A."/>
        </authorList>
    </citation>
    <scope>NUCLEOTIDE SEQUENCE [LARGE SCALE GENOMIC DNA]</scope>
    <source>
        <strain evidence="1 2">UCD-MCMsp1aY</strain>
    </source>
</reference>
<dbReference type="RefSeq" id="WP_155695499.1">
    <property type="nucleotide sequence ID" value="NZ_WOCD01000003.1"/>
</dbReference>
<proteinExistence type="predicted"/>
<organism evidence="1 2">
    <name type="scientific">Psychrosphaera haliotis</name>
    <dbReference type="NCBI Taxonomy" id="555083"/>
    <lineage>
        <taxon>Bacteria</taxon>
        <taxon>Pseudomonadati</taxon>
        <taxon>Pseudomonadota</taxon>
        <taxon>Gammaproteobacteria</taxon>
        <taxon>Alteromonadales</taxon>
        <taxon>Pseudoalteromonadaceae</taxon>
        <taxon>Psychrosphaera</taxon>
    </lineage>
</organism>
<dbReference type="Proteomes" id="UP000439994">
    <property type="component" value="Unassembled WGS sequence"/>
</dbReference>
<dbReference type="EMBL" id="WOCD01000003">
    <property type="protein sequence ID" value="MUH72310.1"/>
    <property type="molecule type" value="Genomic_DNA"/>
</dbReference>
<dbReference type="OrthoDB" id="323962at2"/>
<protein>
    <recommendedName>
        <fullName evidence="3">Phospholipid/glycerol acyltransferase domain-containing protein</fullName>
    </recommendedName>
</protein>
<keyword evidence="2" id="KW-1185">Reference proteome</keyword>
<dbReference type="AlphaFoldDB" id="A0A6N8FBD6"/>
<evidence type="ECO:0000313" key="1">
    <source>
        <dbReference type="EMBL" id="MUH72310.1"/>
    </source>
</evidence>